<feature type="region of interest" description="Disordered" evidence="1">
    <location>
        <begin position="578"/>
        <end position="600"/>
    </location>
</feature>
<sequence>MLQGFVRVALAVTVVVLAVVPDTVVTAITRSLGAEVTCPPRDTRVTTPYPITGYWVIPRPDRCVTQRLVEAVHGVGGDTIITFGARILPAEVDGDGRVTGDLAGDFAGCVENGKPCYRAALEAAPGRTIGRVYTYLTTERFGDAVLRCPGLDRRIESGGRTYYRLMLGGCDAGRHDLLLIAADGDGVGNLLAEAAAYGMRVFPGLPVPPRDPGKPWLPDLAHLPALNELTARVLADYRQRYATSAALGGVYQSFELAMRDRADDDAIIALYAAQHEVVAAAMPGTKIMVSPFWDARRGRGFPVEQVGKGFADIAGTRAGAPMAIAIQDGRGVGKVPVYGADEVDASVGPRLAPMVGERTHRQAYHGSTRDYVAEAARHVEPGVELWVNVEVFEPTQAAGECGRANPFPLRGRATKSRVDEQVAAVGGNATKIIAYGWDPFLTCRSDDATPSLSDDLAADWRQPIIADARWTGAGITVEGYRLGGGDLRFTYQARGAGTRTVTVPQQRHAPRTGDADRASDGGDADREPDGGDGDRAPDGGDGDADRVPGGLESAWAPFAPGDLDPARPWITITATDGAGHTSTGGYAFDGGTPAAGRVGS</sequence>
<evidence type="ECO:0000259" key="2">
    <source>
        <dbReference type="Pfam" id="PF14488"/>
    </source>
</evidence>
<dbReference type="Pfam" id="PF14488">
    <property type="entry name" value="DUF4434"/>
    <property type="match status" value="1"/>
</dbReference>
<comment type="caution">
    <text evidence="3">The sequence shown here is derived from an EMBL/GenBank/DDBJ whole genome shotgun (WGS) entry which is preliminary data.</text>
</comment>
<dbReference type="AlphaFoldDB" id="A0A918A543"/>
<name>A0A918A543_9ACTN</name>
<evidence type="ECO:0000313" key="3">
    <source>
        <dbReference type="EMBL" id="GGP05171.1"/>
    </source>
</evidence>
<keyword evidence="4" id="KW-1185">Reference proteome</keyword>
<gene>
    <name evidence="3" type="ORF">GCM10012278_23520</name>
</gene>
<reference evidence="3" key="2">
    <citation type="submission" date="2020-09" db="EMBL/GenBank/DDBJ databases">
        <authorList>
            <person name="Sun Q."/>
            <person name="Zhou Y."/>
        </authorList>
    </citation>
    <scope>NUCLEOTIDE SEQUENCE</scope>
    <source>
        <strain evidence="3">CGMCC 4.7430</strain>
    </source>
</reference>
<dbReference type="EMBL" id="BMNK01000003">
    <property type="protein sequence ID" value="GGP05171.1"/>
    <property type="molecule type" value="Genomic_DNA"/>
</dbReference>
<organism evidence="3 4">
    <name type="scientific">Nonomuraea glycinis</name>
    <dbReference type="NCBI Taxonomy" id="2047744"/>
    <lineage>
        <taxon>Bacteria</taxon>
        <taxon>Bacillati</taxon>
        <taxon>Actinomycetota</taxon>
        <taxon>Actinomycetes</taxon>
        <taxon>Streptosporangiales</taxon>
        <taxon>Streptosporangiaceae</taxon>
        <taxon>Nonomuraea</taxon>
    </lineage>
</organism>
<feature type="compositionally biased region" description="Basic and acidic residues" evidence="1">
    <location>
        <begin position="511"/>
        <end position="546"/>
    </location>
</feature>
<dbReference type="InterPro" id="IPR027849">
    <property type="entry name" value="DUF4434"/>
</dbReference>
<proteinExistence type="predicted"/>
<evidence type="ECO:0000313" key="4">
    <source>
        <dbReference type="Proteomes" id="UP000660745"/>
    </source>
</evidence>
<feature type="region of interest" description="Disordered" evidence="1">
    <location>
        <begin position="498"/>
        <end position="562"/>
    </location>
</feature>
<dbReference type="Proteomes" id="UP000660745">
    <property type="component" value="Unassembled WGS sequence"/>
</dbReference>
<dbReference type="Gene3D" id="3.20.20.80">
    <property type="entry name" value="Glycosidases"/>
    <property type="match status" value="1"/>
</dbReference>
<feature type="domain" description="DUF4434" evidence="2">
    <location>
        <begin position="185"/>
        <end position="440"/>
    </location>
</feature>
<dbReference type="RefSeq" id="WP_189138558.1">
    <property type="nucleotide sequence ID" value="NZ_BMNK01000003.1"/>
</dbReference>
<accession>A0A918A543</accession>
<evidence type="ECO:0000256" key="1">
    <source>
        <dbReference type="SAM" id="MobiDB-lite"/>
    </source>
</evidence>
<reference evidence="3" key="1">
    <citation type="journal article" date="2014" name="Int. J. Syst. Evol. Microbiol.">
        <title>Complete genome sequence of Corynebacterium casei LMG S-19264T (=DSM 44701T), isolated from a smear-ripened cheese.</title>
        <authorList>
            <consortium name="US DOE Joint Genome Institute (JGI-PGF)"/>
            <person name="Walter F."/>
            <person name="Albersmeier A."/>
            <person name="Kalinowski J."/>
            <person name="Ruckert C."/>
        </authorList>
    </citation>
    <scope>NUCLEOTIDE SEQUENCE</scope>
    <source>
        <strain evidence="3">CGMCC 4.7430</strain>
    </source>
</reference>
<protein>
    <recommendedName>
        <fullName evidence="2">DUF4434 domain-containing protein</fullName>
    </recommendedName>
</protein>